<gene>
    <name evidence="10" type="ORF">CLUP02_14460</name>
</gene>
<dbReference type="CDD" id="cd11482">
    <property type="entry name" value="SLC-NCS1sbd_NRT1-like"/>
    <property type="match status" value="1"/>
</dbReference>
<name>A0A9Q8T4B3_9PEZI</name>
<keyword evidence="5 9" id="KW-0812">Transmembrane</keyword>
<dbReference type="NCBIfam" id="TIGR00801">
    <property type="entry name" value="ncs2"/>
    <property type="match status" value="1"/>
</dbReference>
<feature type="transmembrane region" description="Helical" evidence="9">
    <location>
        <begin position="274"/>
        <end position="299"/>
    </location>
</feature>
<feature type="transmembrane region" description="Helical" evidence="9">
    <location>
        <begin position="995"/>
        <end position="1016"/>
    </location>
</feature>
<comment type="similarity">
    <text evidence="2">Belongs to the nucleobase:cation symporter-2 (NCS2) (TC 2.A.40) family.</text>
</comment>
<feature type="transmembrane region" description="Helical" evidence="9">
    <location>
        <begin position="926"/>
        <end position="948"/>
    </location>
</feature>
<dbReference type="KEGG" id="clup:CLUP02_14460"/>
<feature type="transmembrane region" description="Helical" evidence="9">
    <location>
        <begin position="469"/>
        <end position="491"/>
    </location>
</feature>
<dbReference type="GO" id="GO:0005886">
    <property type="term" value="C:plasma membrane"/>
    <property type="evidence" value="ECO:0007669"/>
    <property type="project" value="TreeGrafter"/>
</dbReference>
<feature type="transmembrane region" description="Helical" evidence="9">
    <location>
        <begin position="1041"/>
        <end position="1062"/>
    </location>
</feature>
<feature type="transmembrane region" description="Helical" evidence="9">
    <location>
        <begin position="370"/>
        <end position="392"/>
    </location>
</feature>
<feature type="transmembrane region" description="Helical" evidence="9">
    <location>
        <begin position="112"/>
        <end position="134"/>
    </location>
</feature>
<feature type="transmembrane region" description="Helical" evidence="9">
    <location>
        <begin position="969"/>
        <end position="989"/>
    </location>
</feature>
<dbReference type="Pfam" id="PF00860">
    <property type="entry name" value="Xan_ur_permease"/>
    <property type="match status" value="1"/>
</dbReference>
<keyword evidence="4" id="KW-0813">Transport</keyword>
<evidence type="ECO:0000256" key="6">
    <source>
        <dbReference type="ARBA" id="ARBA00022989"/>
    </source>
</evidence>
<evidence type="ECO:0000256" key="2">
    <source>
        <dbReference type="ARBA" id="ARBA00008821"/>
    </source>
</evidence>
<dbReference type="Gene3D" id="1.10.4160.10">
    <property type="entry name" value="Hydantoin permease"/>
    <property type="match status" value="1"/>
</dbReference>
<evidence type="ECO:0000256" key="7">
    <source>
        <dbReference type="ARBA" id="ARBA00023136"/>
    </source>
</evidence>
<feature type="transmembrane region" description="Helical" evidence="9">
    <location>
        <begin position="1082"/>
        <end position="1100"/>
    </location>
</feature>
<feature type="region of interest" description="Disordered" evidence="8">
    <location>
        <begin position="1"/>
        <end position="21"/>
    </location>
</feature>
<dbReference type="GO" id="GO:0000324">
    <property type="term" value="C:fungal-type vacuole"/>
    <property type="evidence" value="ECO:0007669"/>
    <property type="project" value="TreeGrafter"/>
</dbReference>
<feature type="region of interest" description="Disordered" evidence="8">
    <location>
        <begin position="1122"/>
        <end position="1159"/>
    </location>
</feature>
<feature type="transmembrane region" description="Helical" evidence="9">
    <location>
        <begin position="155"/>
        <end position="177"/>
    </location>
</feature>
<keyword evidence="6 9" id="KW-1133">Transmembrane helix</keyword>
<feature type="transmembrane region" description="Helical" evidence="9">
    <location>
        <begin position="430"/>
        <end position="449"/>
    </location>
</feature>
<evidence type="ECO:0000256" key="5">
    <source>
        <dbReference type="ARBA" id="ARBA00022692"/>
    </source>
</evidence>
<proteinExistence type="inferred from homology"/>
<evidence type="ECO:0000313" key="11">
    <source>
        <dbReference type="Proteomes" id="UP000830671"/>
    </source>
</evidence>
<evidence type="ECO:0000313" key="10">
    <source>
        <dbReference type="EMBL" id="UQC88933.1"/>
    </source>
</evidence>
<evidence type="ECO:0000256" key="8">
    <source>
        <dbReference type="SAM" id="MobiDB-lite"/>
    </source>
</evidence>
<evidence type="ECO:0000256" key="3">
    <source>
        <dbReference type="ARBA" id="ARBA00008974"/>
    </source>
</evidence>
<feature type="compositionally biased region" description="Basic and acidic residues" evidence="8">
    <location>
        <begin position="1122"/>
        <end position="1136"/>
    </location>
</feature>
<dbReference type="GO" id="GO:0042907">
    <property type="term" value="F:xanthine transmembrane transporter activity"/>
    <property type="evidence" value="ECO:0007669"/>
    <property type="project" value="TreeGrafter"/>
</dbReference>
<sequence>MDEDQGPSQIVPGTAPKRTMGDRLRSTKNRFFTKDGLIGDYDYAFLFTPNLPFMRKSRKAAPFFGLNDRMPTLLALLLGFQHALAMLAGIITPPILLSGAAGANLTGEMQQYLVSTALIVSGLLSMIQITRFHILKTPALCALIEIAISFMPPKVMLRIFPPIVTGPTVMLIGIHLIETGFQNWMGGSGPCANPTSDFFARCPNISAPHALPWGSAEYLGLGFSVFVTIILCERFGAPIMKSTSVVIGLLVGCIIAAATGYFDRSGIDSAPAASFIWVHTFKLTLYGPLILPLLAVYIICATEAIGDITATCDVSRLEVEGRLFESRIQGGVLADGINGVLAALMTITPMTTFAQNNGVIALTRCANRSAGYCCCFFLIIMGIFAKFAASLVAIPSSVLGGMTSFLFTAVAVSGMAIITKGVPFNRRNRFILTAGLTLGYGATLVPTYFDNVFTYAGDNRGLRGFLDAIVLIMETGFAITAFVCMFLNFVLDEEIEDTEGHDVIPTTGIVTPKDVNGGESARGADSEDIQPVGHNTTGKRDEKLIHWRHGLVFFGLQDAELAGANPANECEGDGIFGLREDSDSFNDRMKGINMQEARRRFTSMEAWELPKHPSAIAPEGVRTNPDMDPVPVPMRTWSLWTILAYWSTDLMNLSTLQTAGSILAVGLSWREAIPIMFVGTTCIAIAMVLNGAIGSRLHVPFSVIATGSFGFYLRYFAIVSRAILAMFWLGVQCVNGSVCVTIMLSAWAPSYGRIPNALPESAGITSMGMCSFFLFWIIQLPLLLIHPTKLRPLFYVKLLATPAVVLGTLGWAVKQAGGGGDIFRLQPEFSPGTSKYAWLWLSCMSSVSGQWSTMAINIPDFLRYSKSRNAQNVQLIFVPIVFTLCGTMGIITTSATKVFQGDGDYLWNPLDIVSLWLGNGSGGRCAAFFGALAWLIATIGTNVTANSISAANDLTVMFPRYINIRRGSIVAAVIGAWVIVPWKILASAATFLNFMGAYAVFLAPLSGIMAADFWLVKKQRYDLPDLYDPHGRYRYIAGCNWRAFVAFIVPVAPNLPGMALAISGYPAVQISEGAQNLYSFDWLFGFVVSIFLYTTLSWVVPAKETLVEQTILTRGDGIEIEGTRDGSDIENPKVPEKVLTTAGDGRHTPESRGLNGGTG</sequence>
<evidence type="ECO:0000256" key="9">
    <source>
        <dbReference type="SAM" id="Phobius"/>
    </source>
</evidence>
<feature type="transmembrane region" description="Helical" evidence="9">
    <location>
        <begin position="218"/>
        <end position="237"/>
    </location>
</feature>
<dbReference type="InterPro" id="IPR001248">
    <property type="entry name" value="Pur-cyt_permease"/>
</dbReference>
<feature type="transmembrane region" description="Helical" evidence="9">
    <location>
        <begin position="837"/>
        <end position="856"/>
    </location>
</feature>
<dbReference type="PANTHER" id="PTHR42810">
    <property type="entry name" value="PURINE PERMEASE C1399.01C-RELATED"/>
    <property type="match status" value="1"/>
</dbReference>
<feature type="transmembrane region" description="Helical" evidence="9">
    <location>
        <begin position="398"/>
        <end position="418"/>
    </location>
</feature>
<feature type="transmembrane region" description="Helical" evidence="9">
    <location>
        <begin position="73"/>
        <end position="92"/>
    </location>
</feature>
<dbReference type="InterPro" id="IPR006043">
    <property type="entry name" value="NCS2"/>
</dbReference>
<feature type="transmembrane region" description="Helical" evidence="9">
    <location>
        <begin position="792"/>
        <end position="813"/>
    </location>
</feature>
<dbReference type="Pfam" id="PF02133">
    <property type="entry name" value="Transp_cyt_pur"/>
    <property type="match status" value="1"/>
</dbReference>
<dbReference type="Proteomes" id="UP000830671">
    <property type="component" value="Chromosome 7"/>
</dbReference>
<dbReference type="InterPro" id="IPR006042">
    <property type="entry name" value="Xan_ur_permease"/>
</dbReference>
<feature type="transmembrane region" description="Helical" evidence="9">
    <location>
        <begin position="672"/>
        <end position="693"/>
    </location>
</feature>
<feature type="transmembrane region" description="Helical" evidence="9">
    <location>
        <begin position="764"/>
        <end position="785"/>
    </location>
</feature>
<feature type="transmembrane region" description="Helical" evidence="9">
    <location>
        <begin position="876"/>
        <end position="899"/>
    </location>
</feature>
<keyword evidence="11" id="KW-1185">Reference proteome</keyword>
<accession>A0A9Q8T4B3</accession>
<protein>
    <submittedName>
        <fullName evidence="10">NCS1 nucleoside transporter</fullName>
    </submittedName>
</protein>
<dbReference type="FunFam" id="1.10.4160.10:FF:000001">
    <property type="entry name" value="Uracil permease, putative"/>
    <property type="match status" value="1"/>
</dbReference>
<feature type="transmembrane region" description="Helical" evidence="9">
    <location>
        <begin position="244"/>
        <end position="262"/>
    </location>
</feature>
<feature type="transmembrane region" description="Helical" evidence="9">
    <location>
        <begin position="724"/>
        <end position="744"/>
    </location>
</feature>
<organism evidence="10 11">
    <name type="scientific">Colletotrichum lupini</name>
    <dbReference type="NCBI Taxonomy" id="145971"/>
    <lineage>
        <taxon>Eukaryota</taxon>
        <taxon>Fungi</taxon>
        <taxon>Dikarya</taxon>
        <taxon>Ascomycota</taxon>
        <taxon>Pezizomycotina</taxon>
        <taxon>Sordariomycetes</taxon>
        <taxon>Hypocreomycetidae</taxon>
        <taxon>Glomerellales</taxon>
        <taxon>Glomerellaceae</taxon>
        <taxon>Colletotrichum</taxon>
        <taxon>Colletotrichum acutatum species complex</taxon>
    </lineage>
</organism>
<reference evidence="10" key="1">
    <citation type="journal article" date="2021" name="Mol. Plant Microbe Interact.">
        <title>Complete Genome Sequence of the Plant-Pathogenic Fungus Colletotrichum lupini.</title>
        <authorList>
            <person name="Baroncelli R."/>
            <person name="Pensec F."/>
            <person name="Da Lio D."/>
            <person name="Boufleur T."/>
            <person name="Vicente I."/>
            <person name="Sarrocco S."/>
            <person name="Picot A."/>
            <person name="Baraldi E."/>
            <person name="Sukno S."/>
            <person name="Thon M."/>
            <person name="Le Floch G."/>
        </authorList>
    </citation>
    <scope>NUCLEOTIDE SEQUENCE</scope>
    <source>
        <strain evidence="10">IMI 504893</strain>
    </source>
</reference>
<comment type="subcellular location">
    <subcellularLocation>
        <location evidence="1">Membrane</location>
        <topology evidence="1">Multi-pass membrane protein</topology>
    </subcellularLocation>
</comment>
<dbReference type="AlphaFoldDB" id="A0A9Q8T4B3"/>
<dbReference type="EMBL" id="CP019479">
    <property type="protein sequence ID" value="UQC88933.1"/>
    <property type="molecule type" value="Genomic_DNA"/>
</dbReference>
<comment type="similarity">
    <text evidence="3">Belongs to the purine-cytosine permease (2.A.39) family.</text>
</comment>
<dbReference type="RefSeq" id="XP_049150534.1">
    <property type="nucleotide sequence ID" value="XM_049293388.1"/>
</dbReference>
<evidence type="ECO:0000256" key="1">
    <source>
        <dbReference type="ARBA" id="ARBA00004141"/>
    </source>
</evidence>
<keyword evidence="7 9" id="KW-0472">Membrane</keyword>
<evidence type="ECO:0000256" key="4">
    <source>
        <dbReference type="ARBA" id="ARBA00022448"/>
    </source>
</evidence>
<feature type="region of interest" description="Disordered" evidence="8">
    <location>
        <begin position="503"/>
        <end position="537"/>
    </location>
</feature>
<dbReference type="PANTHER" id="PTHR42810:SF2">
    <property type="entry name" value="PURINE PERMEASE C1399.01C-RELATED"/>
    <property type="match status" value="1"/>
</dbReference>
<feature type="transmembrane region" description="Helical" evidence="9">
    <location>
        <begin position="699"/>
        <end position="717"/>
    </location>
</feature>
<dbReference type="GeneID" id="73348398"/>